<sequence length="317" mass="35021">MQVGNHDLSDYSVDLISSVNWPNITGSNSRALWKLMALGNVARDQINHCVTRATLREGKSLGELGVGQPEATVPNAAVGVRYRKFTTDQTCPRKCRPVAAVCWFGHPVPMGGEDQGQKRRARSKNDKFLTWLRGLNGKPGTSPEGLSSGGTEADEKMTATAVSGGKRIRKRGRNHRAGADSDSPTPPEEEREATPSRPPSRRGAARASGARNKIKAAQQKKKKGKRPAVKRTPKERDSDEELEAEARQRRKRTRRAAEREEGDKPEPLKRPRLTVSLTKREIIEDFVKITGKKPSLKPKKNPLEQWGIALGIFWGTA</sequence>
<evidence type="ECO:0000313" key="2">
    <source>
        <dbReference type="EMBL" id="GAQ87182.1"/>
    </source>
</evidence>
<organism evidence="2 3">
    <name type="scientific">Klebsormidium nitens</name>
    <name type="common">Green alga</name>
    <name type="synonym">Ulothrix nitens</name>
    <dbReference type="NCBI Taxonomy" id="105231"/>
    <lineage>
        <taxon>Eukaryota</taxon>
        <taxon>Viridiplantae</taxon>
        <taxon>Streptophyta</taxon>
        <taxon>Klebsormidiophyceae</taxon>
        <taxon>Klebsormidiales</taxon>
        <taxon>Klebsormidiaceae</taxon>
        <taxon>Klebsormidium</taxon>
    </lineage>
</organism>
<feature type="compositionally biased region" description="Basic residues" evidence="1">
    <location>
        <begin position="166"/>
        <end position="176"/>
    </location>
</feature>
<proteinExistence type="predicted"/>
<evidence type="ECO:0000256" key="1">
    <source>
        <dbReference type="SAM" id="MobiDB-lite"/>
    </source>
</evidence>
<accession>A0A1Y1IB45</accession>
<feature type="compositionally biased region" description="Basic and acidic residues" evidence="1">
    <location>
        <begin position="255"/>
        <end position="269"/>
    </location>
</feature>
<reference evidence="2 3" key="1">
    <citation type="journal article" date="2014" name="Nat. Commun.">
        <title>Klebsormidium flaccidum genome reveals primary factors for plant terrestrial adaptation.</title>
        <authorList>
            <person name="Hori K."/>
            <person name="Maruyama F."/>
            <person name="Fujisawa T."/>
            <person name="Togashi T."/>
            <person name="Yamamoto N."/>
            <person name="Seo M."/>
            <person name="Sato S."/>
            <person name="Yamada T."/>
            <person name="Mori H."/>
            <person name="Tajima N."/>
            <person name="Moriyama T."/>
            <person name="Ikeuchi M."/>
            <person name="Watanabe M."/>
            <person name="Wada H."/>
            <person name="Kobayashi K."/>
            <person name="Saito M."/>
            <person name="Masuda T."/>
            <person name="Sasaki-Sekimoto Y."/>
            <person name="Mashiguchi K."/>
            <person name="Awai K."/>
            <person name="Shimojima M."/>
            <person name="Masuda S."/>
            <person name="Iwai M."/>
            <person name="Nobusawa T."/>
            <person name="Narise T."/>
            <person name="Kondo S."/>
            <person name="Saito H."/>
            <person name="Sato R."/>
            <person name="Murakawa M."/>
            <person name="Ihara Y."/>
            <person name="Oshima-Yamada Y."/>
            <person name="Ohtaka K."/>
            <person name="Satoh M."/>
            <person name="Sonobe K."/>
            <person name="Ishii M."/>
            <person name="Ohtani R."/>
            <person name="Kanamori-Sato M."/>
            <person name="Honoki R."/>
            <person name="Miyazaki D."/>
            <person name="Mochizuki H."/>
            <person name="Umetsu J."/>
            <person name="Higashi K."/>
            <person name="Shibata D."/>
            <person name="Kamiya Y."/>
            <person name="Sato N."/>
            <person name="Nakamura Y."/>
            <person name="Tabata S."/>
            <person name="Ida S."/>
            <person name="Kurokawa K."/>
            <person name="Ohta H."/>
        </authorList>
    </citation>
    <scope>NUCLEOTIDE SEQUENCE [LARGE SCALE GENOMIC DNA]</scope>
    <source>
        <strain evidence="2 3">NIES-2285</strain>
    </source>
</reference>
<dbReference type="EMBL" id="DF237285">
    <property type="protein sequence ID" value="GAQ87182.1"/>
    <property type="molecule type" value="Genomic_DNA"/>
</dbReference>
<gene>
    <name evidence="2" type="ORF">KFL_003360140</name>
</gene>
<protein>
    <submittedName>
        <fullName evidence="2">Uncharacterized protein</fullName>
    </submittedName>
</protein>
<dbReference type="AlphaFoldDB" id="A0A1Y1IB45"/>
<keyword evidence="3" id="KW-1185">Reference proteome</keyword>
<feature type="compositionally biased region" description="Basic residues" evidence="1">
    <location>
        <begin position="212"/>
        <end position="231"/>
    </location>
</feature>
<feature type="region of interest" description="Disordered" evidence="1">
    <location>
        <begin position="132"/>
        <end position="275"/>
    </location>
</feature>
<dbReference type="Pfam" id="PF07797">
    <property type="entry name" value="DUF1639"/>
    <property type="match status" value="1"/>
</dbReference>
<name>A0A1Y1IB45_KLENI</name>
<dbReference type="InterPro" id="IPR012438">
    <property type="entry name" value="DUF1639"/>
</dbReference>
<evidence type="ECO:0000313" key="3">
    <source>
        <dbReference type="Proteomes" id="UP000054558"/>
    </source>
</evidence>
<dbReference type="Proteomes" id="UP000054558">
    <property type="component" value="Unassembled WGS sequence"/>
</dbReference>